<protein>
    <submittedName>
        <fullName evidence="2">GNAT family N-acetyltransferase</fullName>
    </submittedName>
</protein>
<name>A0A8J7KKV4_9BACL</name>
<proteinExistence type="predicted"/>
<comment type="caution">
    <text evidence="2">The sequence shown here is derived from an EMBL/GenBank/DDBJ whole genome shotgun (WGS) entry which is preliminary data.</text>
</comment>
<feature type="domain" description="N-acetyltransferase" evidence="1">
    <location>
        <begin position="1"/>
        <end position="163"/>
    </location>
</feature>
<reference evidence="2" key="1">
    <citation type="submission" date="2020-11" db="EMBL/GenBank/DDBJ databases">
        <title>Multidrug resistant novel bacterium Savagea serpentis sp. nov., isolated from the scats of a vine snake (Ahaetulla nasuta).</title>
        <authorList>
            <person name="Venkata Ramana V."/>
            <person name="Vikas Patil S."/>
            <person name="Yogita Lugani V."/>
        </authorList>
    </citation>
    <scope>NUCLEOTIDE SEQUENCE</scope>
    <source>
        <strain evidence="2">SN6</strain>
    </source>
</reference>
<evidence type="ECO:0000313" key="3">
    <source>
        <dbReference type="Proteomes" id="UP000622653"/>
    </source>
</evidence>
<gene>
    <name evidence="2" type="ORF">IRY55_03950</name>
</gene>
<dbReference type="Proteomes" id="UP000622653">
    <property type="component" value="Unassembled WGS sequence"/>
</dbReference>
<dbReference type="RefSeq" id="WP_194561945.1">
    <property type="nucleotide sequence ID" value="NZ_JADKPV010000001.1"/>
</dbReference>
<dbReference type="PROSITE" id="PS51186">
    <property type="entry name" value="GNAT"/>
    <property type="match status" value="1"/>
</dbReference>
<dbReference type="Gene3D" id="3.40.630.30">
    <property type="match status" value="1"/>
</dbReference>
<dbReference type="CDD" id="cd04301">
    <property type="entry name" value="NAT_SF"/>
    <property type="match status" value="1"/>
</dbReference>
<organism evidence="2 3">
    <name type="scientific">Savagea serpentis</name>
    <dbReference type="NCBI Taxonomy" id="2785297"/>
    <lineage>
        <taxon>Bacteria</taxon>
        <taxon>Bacillati</taxon>
        <taxon>Bacillota</taxon>
        <taxon>Bacilli</taxon>
        <taxon>Bacillales</taxon>
        <taxon>Caryophanaceae</taxon>
        <taxon>Savagea</taxon>
    </lineage>
</organism>
<dbReference type="EMBL" id="JADKPV010000001">
    <property type="protein sequence ID" value="MBF4500509.1"/>
    <property type="molecule type" value="Genomic_DNA"/>
</dbReference>
<accession>A0A8J7KKV4</accession>
<dbReference type="PANTHER" id="PTHR43415:SF3">
    <property type="entry name" value="GNAT-FAMILY ACETYLTRANSFERASE"/>
    <property type="match status" value="1"/>
</dbReference>
<keyword evidence="3" id="KW-1185">Reference proteome</keyword>
<dbReference type="InterPro" id="IPR000182">
    <property type="entry name" value="GNAT_dom"/>
</dbReference>
<dbReference type="AlphaFoldDB" id="A0A8J7KKV4"/>
<evidence type="ECO:0000259" key="1">
    <source>
        <dbReference type="PROSITE" id="PS51186"/>
    </source>
</evidence>
<dbReference type="InterPro" id="IPR016181">
    <property type="entry name" value="Acyl_CoA_acyltransferase"/>
</dbReference>
<sequence>MQYRKATKADAAGIIAVMENAEQAGTMLWSPGEREMEEATFAQSIEQEDTARSGFFVAEDEEGIAGYIFIKGEQPERIRHRAHLVMGMHERVRGQGIGTEFLEYVIDWAKHSPLRRLELTVLTINEQAIRLYEKCGFEKEGVKRDSLRINELYVDELTMSYLL</sequence>
<dbReference type="PANTHER" id="PTHR43415">
    <property type="entry name" value="SPERMIDINE N(1)-ACETYLTRANSFERASE"/>
    <property type="match status" value="1"/>
</dbReference>
<dbReference type="SUPFAM" id="SSF55729">
    <property type="entry name" value="Acyl-CoA N-acyltransferases (Nat)"/>
    <property type="match status" value="1"/>
</dbReference>
<dbReference type="Pfam" id="PF00583">
    <property type="entry name" value="Acetyltransf_1"/>
    <property type="match status" value="1"/>
</dbReference>
<dbReference type="GO" id="GO:0016747">
    <property type="term" value="F:acyltransferase activity, transferring groups other than amino-acyl groups"/>
    <property type="evidence" value="ECO:0007669"/>
    <property type="project" value="InterPro"/>
</dbReference>
<evidence type="ECO:0000313" key="2">
    <source>
        <dbReference type="EMBL" id="MBF4500509.1"/>
    </source>
</evidence>